<dbReference type="GO" id="GO:0009099">
    <property type="term" value="P:L-valine biosynthetic process"/>
    <property type="evidence" value="ECO:0007669"/>
    <property type="project" value="UniProtKB-UniRule"/>
</dbReference>
<evidence type="ECO:0000256" key="8">
    <source>
        <dbReference type="RuleBase" id="RU368092"/>
    </source>
</evidence>
<dbReference type="Proteomes" id="UP000024816">
    <property type="component" value="Unassembled WGS sequence"/>
</dbReference>
<dbReference type="CDD" id="cd04878">
    <property type="entry name" value="ACT_AHAS"/>
    <property type="match status" value="1"/>
</dbReference>
<reference evidence="11 12" key="1">
    <citation type="journal article" date="2014" name="Antonie Van Leeuwenhoek">
        <title>Hyphomonas beringensis sp. nov. and Hyphomonas chukchiensis sp. nov., isolated from surface seawater of the Bering Sea and Chukchi Sea.</title>
        <authorList>
            <person name="Li C."/>
            <person name="Lai Q."/>
            <person name="Li G."/>
            <person name="Dong C."/>
            <person name="Wang J."/>
            <person name="Liao Y."/>
            <person name="Shao Z."/>
        </authorList>
    </citation>
    <scope>NUCLEOTIDE SEQUENCE [LARGE SCALE GENOMIC DNA]</scope>
    <source>
        <strain evidence="11 12">VP2</strain>
    </source>
</reference>
<evidence type="ECO:0000256" key="7">
    <source>
        <dbReference type="ARBA" id="ARBA00048670"/>
    </source>
</evidence>
<dbReference type="Pfam" id="PF10369">
    <property type="entry name" value="ALS_ss_C"/>
    <property type="match status" value="1"/>
</dbReference>
<feature type="region of interest" description="Disordered" evidence="9">
    <location>
        <begin position="1"/>
        <end position="20"/>
    </location>
</feature>
<evidence type="ECO:0000313" key="11">
    <source>
        <dbReference type="EMBL" id="KCZ91220.1"/>
    </source>
</evidence>
<dbReference type="Gene3D" id="3.30.70.1150">
    <property type="entry name" value="ACT-like. Chain A, domain 2"/>
    <property type="match status" value="1"/>
</dbReference>
<dbReference type="InterPro" id="IPR054480">
    <property type="entry name" value="AHAS_small-like_ACT"/>
</dbReference>
<evidence type="ECO:0000259" key="10">
    <source>
        <dbReference type="PROSITE" id="PS51671"/>
    </source>
</evidence>
<dbReference type="SUPFAM" id="SSF55021">
    <property type="entry name" value="ACT-like"/>
    <property type="match status" value="2"/>
</dbReference>
<dbReference type="RefSeq" id="WP_035577403.1">
    <property type="nucleotide sequence ID" value="NZ_ARYJ01000001.1"/>
</dbReference>
<dbReference type="OrthoDB" id="9787365at2"/>
<dbReference type="EMBL" id="ARYJ01000001">
    <property type="protein sequence ID" value="KCZ91220.1"/>
    <property type="molecule type" value="Genomic_DNA"/>
</dbReference>
<dbReference type="STRING" id="1280952.HJA_01740"/>
<dbReference type="Gene3D" id="3.30.70.260">
    <property type="match status" value="1"/>
</dbReference>
<name>A0A059FKM3_9PROT</name>
<evidence type="ECO:0000256" key="9">
    <source>
        <dbReference type="SAM" id="MobiDB-lite"/>
    </source>
</evidence>
<dbReference type="NCBIfam" id="TIGR00119">
    <property type="entry name" value="acolac_sm"/>
    <property type="match status" value="1"/>
</dbReference>
<evidence type="ECO:0000256" key="3">
    <source>
        <dbReference type="ARBA" id="ARBA00006341"/>
    </source>
</evidence>
<evidence type="ECO:0000256" key="2">
    <source>
        <dbReference type="ARBA" id="ARBA00005025"/>
    </source>
</evidence>
<protein>
    <recommendedName>
        <fullName evidence="8">Acetolactate synthase small subunit</fullName>
        <shortName evidence="8">AHAS</shortName>
        <shortName evidence="8">ALS</shortName>
        <ecNumber evidence="8">2.2.1.6</ecNumber>
    </recommendedName>
    <alternativeName>
        <fullName evidence="8">Acetohydroxy-acid synthase small subunit</fullName>
    </alternativeName>
</protein>
<dbReference type="EC" id="2.2.1.6" evidence="8"/>
<dbReference type="AlphaFoldDB" id="A0A059FKM3"/>
<dbReference type="InterPro" id="IPR019455">
    <property type="entry name" value="Acetolactate_synth_ssu_C"/>
</dbReference>
<dbReference type="PANTHER" id="PTHR30239:SF0">
    <property type="entry name" value="ACETOLACTATE SYNTHASE SMALL SUBUNIT 1, CHLOROPLASTIC"/>
    <property type="match status" value="1"/>
</dbReference>
<accession>A0A059FKM3</accession>
<dbReference type="PROSITE" id="PS51671">
    <property type="entry name" value="ACT"/>
    <property type="match status" value="1"/>
</dbReference>
<comment type="function">
    <text evidence="8">Catalyzes the conversion of 2 pyruvate molecules into acetolactate in the first common step of the biosynthetic pathway of the branched-amino acids such as leucine, isoleucine, and valine.</text>
</comment>
<dbReference type="GO" id="GO:1990610">
    <property type="term" value="F:acetolactate synthase regulator activity"/>
    <property type="evidence" value="ECO:0007669"/>
    <property type="project" value="UniProtKB-UniRule"/>
</dbReference>
<dbReference type="UniPathway" id="UPA00049">
    <property type="reaction ID" value="UER00059"/>
</dbReference>
<dbReference type="PANTHER" id="PTHR30239">
    <property type="entry name" value="ACETOLACTATE SYNTHASE SMALL SUBUNIT"/>
    <property type="match status" value="1"/>
</dbReference>
<dbReference type="FunFam" id="3.30.70.260:FF:000001">
    <property type="entry name" value="Acetolactate synthase, small subunit"/>
    <property type="match status" value="1"/>
</dbReference>
<evidence type="ECO:0000256" key="1">
    <source>
        <dbReference type="ARBA" id="ARBA00004974"/>
    </source>
</evidence>
<keyword evidence="12" id="KW-1185">Reference proteome</keyword>
<evidence type="ECO:0000256" key="4">
    <source>
        <dbReference type="ARBA" id="ARBA00011744"/>
    </source>
</evidence>
<keyword evidence="5 8" id="KW-0028">Amino-acid biosynthesis</keyword>
<comment type="similarity">
    <text evidence="3 8">Belongs to the acetolactate synthase small subunit family.</text>
</comment>
<dbReference type="GO" id="GO:0003984">
    <property type="term" value="F:acetolactate synthase activity"/>
    <property type="evidence" value="ECO:0007669"/>
    <property type="project" value="UniProtKB-UniRule"/>
</dbReference>
<comment type="caution">
    <text evidence="11">The sequence shown here is derived from an EMBL/GenBank/DDBJ whole genome shotgun (WGS) entry which is preliminary data.</text>
</comment>
<keyword evidence="6 8" id="KW-0100">Branched-chain amino acid biosynthesis</keyword>
<keyword evidence="8 11" id="KW-0808">Transferase</keyword>
<dbReference type="InterPro" id="IPR027271">
    <property type="entry name" value="Acetolactate_synth/TF_NikR_C"/>
</dbReference>
<comment type="pathway">
    <text evidence="2 8">Amino-acid biosynthesis; L-valine biosynthesis; L-valine from pyruvate: step 1/4.</text>
</comment>
<evidence type="ECO:0000256" key="6">
    <source>
        <dbReference type="ARBA" id="ARBA00023304"/>
    </source>
</evidence>
<sequence length="193" mass="20818">MSDGSGTPAPNGPQNGPKSAYFLNHEDEAVERRTLAVLVDNEPGVLARVVGLFSGRGYNIDSLTVAEVDASSHQSRITIVTQGTPHILEQIEAHLMRLVPVGEVVDITKSKRGIERELALVKVAGSGEKRVEALRIAQIFRANVIDTTNESFIFEITGASDKISQFVDLMTPLGLVEVSRTGVLSIKRGKEKG</sequence>
<dbReference type="InterPro" id="IPR002912">
    <property type="entry name" value="ACT_dom"/>
</dbReference>
<dbReference type="Pfam" id="PF22629">
    <property type="entry name" value="ACT_AHAS_ss"/>
    <property type="match status" value="1"/>
</dbReference>
<dbReference type="GO" id="GO:0005829">
    <property type="term" value="C:cytosol"/>
    <property type="evidence" value="ECO:0007669"/>
    <property type="project" value="TreeGrafter"/>
</dbReference>
<dbReference type="NCBIfam" id="NF008864">
    <property type="entry name" value="PRK11895.1"/>
    <property type="match status" value="1"/>
</dbReference>
<comment type="pathway">
    <text evidence="1 8">Amino-acid biosynthesis; L-isoleucine biosynthesis; L-isoleucine from 2-oxobutanoate: step 1/4.</text>
</comment>
<dbReference type="UniPathway" id="UPA00047">
    <property type="reaction ID" value="UER00055"/>
</dbReference>
<organism evidence="11 12">
    <name type="scientific">Hyphomonas jannaschiana VP2</name>
    <dbReference type="NCBI Taxonomy" id="1280952"/>
    <lineage>
        <taxon>Bacteria</taxon>
        <taxon>Pseudomonadati</taxon>
        <taxon>Pseudomonadota</taxon>
        <taxon>Alphaproteobacteria</taxon>
        <taxon>Hyphomonadales</taxon>
        <taxon>Hyphomonadaceae</taxon>
        <taxon>Hyphomonas</taxon>
    </lineage>
</organism>
<dbReference type="GO" id="GO:0009097">
    <property type="term" value="P:isoleucine biosynthetic process"/>
    <property type="evidence" value="ECO:0007669"/>
    <property type="project" value="UniProtKB-UniRule"/>
</dbReference>
<dbReference type="PATRIC" id="fig|1280952.3.peg.353"/>
<dbReference type="eggNOG" id="COG0440">
    <property type="taxonomic scope" value="Bacteria"/>
</dbReference>
<comment type="catalytic activity">
    <reaction evidence="7 8">
        <text>2 pyruvate + H(+) = (2S)-2-acetolactate + CO2</text>
        <dbReference type="Rhea" id="RHEA:25249"/>
        <dbReference type="ChEBI" id="CHEBI:15361"/>
        <dbReference type="ChEBI" id="CHEBI:15378"/>
        <dbReference type="ChEBI" id="CHEBI:16526"/>
        <dbReference type="ChEBI" id="CHEBI:58476"/>
        <dbReference type="EC" id="2.2.1.6"/>
    </reaction>
</comment>
<dbReference type="InterPro" id="IPR004789">
    <property type="entry name" value="Acetalactate_synth_ssu"/>
</dbReference>
<evidence type="ECO:0000313" key="12">
    <source>
        <dbReference type="Proteomes" id="UP000024816"/>
    </source>
</evidence>
<dbReference type="InterPro" id="IPR039557">
    <property type="entry name" value="AHAS_ACT"/>
</dbReference>
<gene>
    <name evidence="11" type="primary">ilvH</name>
    <name evidence="11" type="ORF">HJA_01740</name>
</gene>
<comment type="subunit">
    <text evidence="4 8">Dimer of large and small chains.</text>
</comment>
<dbReference type="InterPro" id="IPR045865">
    <property type="entry name" value="ACT-like_dom_sf"/>
</dbReference>
<proteinExistence type="inferred from homology"/>
<evidence type="ECO:0000256" key="5">
    <source>
        <dbReference type="ARBA" id="ARBA00022605"/>
    </source>
</evidence>
<feature type="domain" description="ACT" evidence="10">
    <location>
        <begin position="34"/>
        <end position="109"/>
    </location>
</feature>